<dbReference type="EMBL" id="LT629732">
    <property type="protein sequence ID" value="SDS63263.1"/>
    <property type="molecule type" value="Genomic_DNA"/>
</dbReference>
<feature type="region of interest" description="Disordered" evidence="1">
    <location>
        <begin position="1"/>
        <end position="24"/>
    </location>
</feature>
<evidence type="ECO:0000313" key="3">
    <source>
        <dbReference type="Proteomes" id="UP000198983"/>
    </source>
</evidence>
<name>A0A1H1TSL2_9ACTN</name>
<dbReference type="SUPFAM" id="SSF69304">
    <property type="entry name" value="Tricorn protease N-terminal domain"/>
    <property type="match status" value="1"/>
</dbReference>
<sequence>MTPPTDRQNTARQEKPRHRALRAGQRAQVWVAGPELSAPRLLFETDDILIEAPNWTPDGQHLVVNGDGAAWTLNVHHPERGLDRIVFDPPVSLNNDHVLGPDGEHIYLSATDTHIYRGPLAGGPVTRLTPDDGRWHFLHGVSPDGRRLAYVQIDDFAEPGALAILEPDHTVTVLDTGPGHLDGPEWSPDGRWIYFNTGSFTMTTPGHAQIARVPDGGGPLQRLTTSSTVDWFPHLSPDGRWASYIAFPQGTTGHPADLPVEIRLVSVDDWTTPVQRYPLLGGQGSLNVNSWSPDSTRMAYIAYPIAT</sequence>
<reference evidence="2 3" key="1">
    <citation type="submission" date="2016-10" db="EMBL/GenBank/DDBJ databases">
        <authorList>
            <person name="de Groot N.N."/>
        </authorList>
    </citation>
    <scope>NUCLEOTIDE SEQUENCE [LARGE SCALE GENOMIC DNA]</scope>
    <source>
        <strain evidence="2 3">DSM 22024</strain>
    </source>
</reference>
<proteinExistence type="predicted"/>
<accession>A0A1H1TSL2</accession>
<protein>
    <submittedName>
        <fullName evidence="2">WD40-like Beta Propeller Repeat</fullName>
    </submittedName>
</protein>
<dbReference type="RefSeq" id="WP_092654562.1">
    <property type="nucleotide sequence ID" value="NZ_LT629732.1"/>
</dbReference>
<gene>
    <name evidence="2" type="ORF">SAMN04489717_3324</name>
</gene>
<evidence type="ECO:0000256" key="1">
    <source>
        <dbReference type="SAM" id="MobiDB-lite"/>
    </source>
</evidence>
<dbReference type="InterPro" id="IPR011042">
    <property type="entry name" value="6-blade_b-propeller_TolB-like"/>
</dbReference>
<dbReference type="OrthoDB" id="262125at2"/>
<dbReference type="Gene3D" id="2.120.10.30">
    <property type="entry name" value="TolB, C-terminal domain"/>
    <property type="match status" value="1"/>
</dbReference>
<dbReference type="Proteomes" id="UP000198983">
    <property type="component" value="Chromosome I"/>
</dbReference>
<organism evidence="2 3">
    <name type="scientific">Actinopolymorpha singaporensis</name>
    <dbReference type="NCBI Taxonomy" id="117157"/>
    <lineage>
        <taxon>Bacteria</taxon>
        <taxon>Bacillati</taxon>
        <taxon>Actinomycetota</taxon>
        <taxon>Actinomycetes</taxon>
        <taxon>Propionibacteriales</taxon>
        <taxon>Actinopolymorphaceae</taxon>
        <taxon>Actinopolymorpha</taxon>
    </lineage>
</organism>
<keyword evidence="3" id="KW-1185">Reference proteome</keyword>
<dbReference type="AlphaFoldDB" id="A0A1H1TSL2"/>
<feature type="compositionally biased region" description="Polar residues" evidence="1">
    <location>
        <begin position="1"/>
        <end position="11"/>
    </location>
</feature>
<evidence type="ECO:0000313" key="2">
    <source>
        <dbReference type="EMBL" id="SDS63263.1"/>
    </source>
</evidence>
<dbReference type="InterPro" id="IPR011659">
    <property type="entry name" value="WD40"/>
</dbReference>
<dbReference type="STRING" id="117157.SAMN04489717_3324"/>
<dbReference type="Pfam" id="PF07676">
    <property type="entry name" value="PD40"/>
    <property type="match status" value="2"/>
</dbReference>